<accession>A0A9D3Y1A9</accession>
<protein>
    <submittedName>
        <fullName evidence="1">Uncharacterized protein</fullName>
    </submittedName>
</protein>
<comment type="caution">
    <text evidence="1">The sequence shown here is derived from an EMBL/GenBank/DDBJ whole genome shotgun (WGS) entry which is preliminary data.</text>
</comment>
<organism evidence="1 2">
    <name type="scientific">Dreissena polymorpha</name>
    <name type="common">Zebra mussel</name>
    <name type="synonym">Mytilus polymorpha</name>
    <dbReference type="NCBI Taxonomy" id="45954"/>
    <lineage>
        <taxon>Eukaryota</taxon>
        <taxon>Metazoa</taxon>
        <taxon>Spiralia</taxon>
        <taxon>Lophotrochozoa</taxon>
        <taxon>Mollusca</taxon>
        <taxon>Bivalvia</taxon>
        <taxon>Autobranchia</taxon>
        <taxon>Heteroconchia</taxon>
        <taxon>Euheterodonta</taxon>
        <taxon>Imparidentia</taxon>
        <taxon>Neoheterodontei</taxon>
        <taxon>Myida</taxon>
        <taxon>Dreissenoidea</taxon>
        <taxon>Dreissenidae</taxon>
        <taxon>Dreissena</taxon>
    </lineage>
</organism>
<reference evidence="1" key="2">
    <citation type="submission" date="2020-11" db="EMBL/GenBank/DDBJ databases">
        <authorList>
            <person name="McCartney M.A."/>
            <person name="Auch B."/>
            <person name="Kono T."/>
            <person name="Mallez S."/>
            <person name="Becker A."/>
            <person name="Gohl D.M."/>
            <person name="Silverstein K.A.T."/>
            <person name="Koren S."/>
            <person name="Bechman K.B."/>
            <person name="Herman A."/>
            <person name="Abrahante J.E."/>
            <person name="Garbe J."/>
        </authorList>
    </citation>
    <scope>NUCLEOTIDE SEQUENCE</scope>
    <source>
        <strain evidence="1">Duluth1</strain>
        <tissue evidence="1">Whole animal</tissue>
    </source>
</reference>
<proteinExistence type="predicted"/>
<gene>
    <name evidence="1" type="ORF">DPMN_191421</name>
</gene>
<sequence>MDLIGDGPDVKINRSSVILVGERDTLAVTIDVKNVQDISYNANFTSTVTANKRGATNTNQGSVSAECEYPLLDFSWTDFKCTANNKLDRNENFKVFTSFGHLQGEAHSGE</sequence>
<dbReference type="Proteomes" id="UP000828390">
    <property type="component" value="Unassembled WGS sequence"/>
</dbReference>
<dbReference type="Gene3D" id="2.60.40.1510">
    <property type="entry name" value="ntegrin, alpha v. Chain A, domain 3"/>
    <property type="match status" value="1"/>
</dbReference>
<reference evidence="1" key="1">
    <citation type="journal article" date="2019" name="bioRxiv">
        <title>The Genome of the Zebra Mussel, Dreissena polymorpha: A Resource for Invasive Species Research.</title>
        <authorList>
            <person name="McCartney M.A."/>
            <person name="Auch B."/>
            <person name="Kono T."/>
            <person name="Mallez S."/>
            <person name="Zhang Y."/>
            <person name="Obille A."/>
            <person name="Becker A."/>
            <person name="Abrahante J.E."/>
            <person name="Garbe J."/>
            <person name="Badalamenti J.P."/>
            <person name="Herman A."/>
            <person name="Mangelson H."/>
            <person name="Liachko I."/>
            <person name="Sullivan S."/>
            <person name="Sone E.D."/>
            <person name="Koren S."/>
            <person name="Silverstein K.A.T."/>
            <person name="Beckman K.B."/>
            <person name="Gohl D.M."/>
        </authorList>
    </citation>
    <scope>NUCLEOTIDE SEQUENCE</scope>
    <source>
        <strain evidence="1">Duluth1</strain>
        <tissue evidence="1">Whole animal</tissue>
    </source>
</reference>
<evidence type="ECO:0000313" key="2">
    <source>
        <dbReference type="Proteomes" id="UP000828390"/>
    </source>
</evidence>
<evidence type="ECO:0000313" key="1">
    <source>
        <dbReference type="EMBL" id="KAH3690477.1"/>
    </source>
</evidence>
<dbReference type="EMBL" id="JAIWYP010000062">
    <property type="protein sequence ID" value="KAH3690477.1"/>
    <property type="molecule type" value="Genomic_DNA"/>
</dbReference>
<name>A0A9D3Y1A9_DREPO</name>
<dbReference type="AlphaFoldDB" id="A0A9D3Y1A9"/>
<keyword evidence="2" id="KW-1185">Reference proteome</keyword>